<organism evidence="1 2">
    <name type="scientific">Stenotrophomonas chelatiphaga</name>
    <dbReference type="NCBI Taxonomy" id="517011"/>
    <lineage>
        <taxon>Bacteria</taxon>
        <taxon>Pseudomonadati</taxon>
        <taxon>Pseudomonadota</taxon>
        <taxon>Gammaproteobacteria</taxon>
        <taxon>Lysobacterales</taxon>
        <taxon>Lysobacteraceae</taxon>
        <taxon>Stenotrophomonas</taxon>
    </lineage>
</organism>
<dbReference type="AlphaFoldDB" id="A0A0R0CUZ8"/>
<protein>
    <submittedName>
        <fullName evidence="1">Uncharacterized protein</fullName>
    </submittedName>
</protein>
<name>A0A0R0CUZ8_9GAMM</name>
<comment type="caution">
    <text evidence="1">The sequence shown here is derived from an EMBL/GenBank/DDBJ whole genome shotgun (WGS) entry which is preliminary data.</text>
</comment>
<evidence type="ECO:0000313" key="2">
    <source>
        <dbReference type="Proteomes" id="UP000051386"/>
    </source>
</evidence>
<gene>
    <name evidence="1" type="ORF">ABB28_09745</name>
</gene>
<reference evidence="1 2" key="1">
    <citation type="submission" date="2015-05" db="EMBL/GenBank/DDBJ databases">
        <title>Genome sequencing and analysis of members of genus Stenotrophomonas.</title>
        <authorList>
            <person name="Patil P.P."/>
            <person name="Midha S."/>
            <person name="Patil P.B."/>
        </authorList>
    </citation>
    <scope>NUCLEOTIDE SEQUENCE [LARGE SCALE GENOMIC DNA]</scope>
    <source>
        <strain evidence="1 2">DSM 21508</strain>
    </source>
</reference>
<evidence type="ECO:0000313" key="1">
    <source>
        <dbReference type="EMBL" id="KRG73689.1"/>
    </source>
</evidence>
<keyword evidence="2" id="KW-1185">Reference proteome</keyword>
<proteinExistence type="predicted"/>
<dbReference type="Proteomes" id="UP000051386">
    <property type="component" value="Unassembled WGS sequence"/>
</dbReference>
<accession>A0A0R0CUZ8</accession>
<dbReference type="EMBL" id="LDJK01000040">
    <property type="protein sequence ID" value="KRG73689.1"/>
    <property type="molecule type" value="Genomic_DNA"/>
</dbReference>
<sequence>MQPLHWTKPGWPGSCALLAFHETGSMNNIAAMSIFFILSLRYVGNPSLHMILCSPADYFFVTRCLNRSTVMHSDSLLFAAGIRS</sequence>